<dbReference type="STRING" id="586411.SAMN05216187_10475"/>
<dbReference type="AlphaFoldDB" id="A0A1G8YF49"/>
<sequence>MISKEEREALQNFLMDTDEIDQIEEKTSKFNAFETLGVVNKEIRHSNVLGWLMTPNEQHGLGEAFIKKMIQEITKIYGNTFLDHESLQLLLWDYHDLIVRREWRNIDLLTISESNKFIVVIENKIWSKESKHQLKKYQEIIQNEFPEYQKLFIYLTPFGDEASNSDLWKSLSYTQIIEMIESSLTLKENVMETSVKLFVQQYIETLRRYVVGDHELEKACRDIYFKHRKALDLIFEFKPDINSEVRVMLEEIIKDRPNLILDLSNKTYIRFTTEAIDQAIPKKGKGWTSTYRILLFEFQNYKNELTLKFIIGPGEEAIRKHIYEIATRNTSVFKSRNNQFKPVYTTIYSKRILFYDEGYEDDYENLKATLESQLNELFDREIKDLEKLLLKEYTL</sequence>
<dbReference type="EMBL" id="FNFI01000004">
    <property type="protein sequence ID" value="SDK00835.1"/>
    <property type="molecule type" value="Genomic_DNA"/>
</dbReference>
<dbReference type="Pfam" id="PF14281">
    <property type="entry name" value="PDDEXK_4"/>
    <property type="match status" value="1"/>
</dbReference>
<name>A0A1G8YF49_9STAP</name>
<evidence type="ECO:0000313" key="1">
    <source>
        <dbReference type="EMBL" id="SDK00835.1"/>
    </source>
</evidence>
<dbReference type="RefSeq" id="WP_218122149.1">
    <property type="nucleotide sequence ID" value="NZ_FNFI01000004.1"/>
</dbReference>
<gene>
    <name evidence="1" type="ORF">SAMN05216187_10475</name>
</gene>
<dbReference type="Proteomes" id="UP000242700">
    <property type="component" value="Unassembled WGS sequence"/>
</dbReference>
<evidence type="ECO:0000313" key="2">
    <source>
        <dbReference type="Proteomes" id="UP000242700"/>
    </source>
</evidence>
<reference evidence="2" key="1">
    <citation type="submission" date="2016-10" db="EMBL/GenBank/DDBJ databases">
        <authorList>
            <person name="Varghese N."/>
            <person name="Submissions S."/>
        </authorList>
    </citation>
    <scope>NUCLEOTIDE SEQUENCE [LARGE SCALE GENOMIC DNA]</scope>
    <source>
        <strain evidence="2">CGMCC 1.8911</strain>
    </source>
</reference>
<organism evidence="1 2">
    <name type="scientific">Jeotgalicoccus aerolatus</name>
    <dbReference type="NCBI Taxonomy" id="709510"/>
    <lineage>
        <taxon>Bacteria</taxon>
        <taxon>Bacillati</taxon>
        <taxon>Bacillota</taxon>
        <taxon>Bacilli</taxon>
        <taxon>Bacillales</taxon>
        <taxon>Staphylococcaceae</taxon>
        <taxon>Jeotgalicoccus</taxon>
    </lineage>
</organism>
<proteinExistence type="predicted"/>
<dbReference type="InterPro" id="IPR029470">
    <property type="entry name" value="PDDEXK_4"/>
</dbReference>
<accession>A0A1G8YF49</accession>
<protein>
    <submittedName>
        <fullName evidence="1">PD-(D/E)XK nuclease superfamily protein</fullName>
    </submittedName>
</protein>